<dbReference type="EMBL" id="JACXVP010000002">
    <property type="protein sequence ID" value="KAG5624339.1"/>
    <property type="molecule type" value="Genomic_DNA"/>
</dbReference>
<dbReference type="OrthoDB" id="1246057at2759"/>
<evidence type="ECO:0000259" key="1">
    <source>
        <dbReference type="Pfam" id="PF00646"/>
    </source>
</evidence>
<dbReference type="InterPro" id="IPR013187">
    <property type="entry name" value="F-box-assoc_dom_typ3"/>
</dbReference>
<dbReference type="Proteomes" id="UP000824120">
    <property type="component" value="Chromosome 2"/>
</dbReference>
<accession>A0A9J6AJ35</accession>
<dbReference type="Pfam" id="PF00646">
    <property type="entry name" value="F-box"/>
    <property type="match status" value="1"/>
</dbReference>
<dbReference type="PANTHER" id="PTHR31672">
    <property type="entry name" value="BNACNNG10540D PROTEIN"/>
    <property type="match status" value="1"/>
</dbReference>
<dbReference type="InterPro" id="IPR001810">
    <property type="entry name" value="F-box_dom"/>
</dbReference>
<feature type="domain" description="F-box associated beta-propeller type 3" evidence="2">
    <location>
        <begin position="74"/>
        <end position="196"/>
    </location>
</feature>
<evidence type="ECO:0008006" key="5">
    <source>
        <dbReference type="Google" id="ProtNLM"/>
    </source>
</evidence>
<dbReference type="InterPro" id="IPR050796">
    <property type="entry name" value="SCF_F-box_component"/>
</dbReference>
<dbReference type="InterPro" id="IPR036047">
    <property type="entry name" value="F-box-like_dom_sf"/>
</dbReference>
<evidence type="ECO:0000313" key="3">
    <source>
        <dbReference type="EMBL" id="KAG5624339.1"/>
    </source>
</evidence>
<reference evidence="3 4" key="1">
    <citation type="submission" date="2020-09" db="EMBL/GenBank/DDBJ databases">
        <title>De no assembly of potato wild relative species, Solanum commersonii.</title>
        <authorList>
            <person name="Cho K."/>
        </authorList>
    </citation>
    <scope>NUCLEOTIDE SEQUENCE [LARGE SCALE GENOMIC DNA]</scope>
    <source>
        <strain evidence="3">LZ3.2</strain>
        <tissue evidence="3">Leaf</tissue>
    </source>
</reference>
<proteinExistence type="predicted"/>
<evidence type="ECO:0000259" key="2">
    <source>
        <dbReference type="Pfam" id="PF08268"/>
    </source>
</evidence>
<dbReference type="InterPro" id="IPR017451">
    <property type="entry name" value="F-box-assoc_interact_dom"/>
</dbReference>
<gene>
    <name evidence="3" type="ORF">H5410_009557</name>
</gene>
<comment type="caution">
    <text evidence="3">The sequence shown here is derived from an EMBL/GenBank/DDBJ whole genome shotgun (WGS) entry which is preliminary data.</text>
</comment>
<feature type="domain" description="F-box" evidence="1">
    <location>
        <begin position="2"/>
        <end position="31"/>
    </location>
</feature>
<dbReference type="NCBIfam" id="TIGR01640">
    <property type="entry name" value="F_box_assoc_1"/>
    <property type="match status" value="1"/>
</dbReference>
<dbReference type="AlphaFoldDB" id="A0A9J6AJ35"/>
<sequence>MLSRLPVKSLFRFKCVSNSWKAFICEPSFKKQHLNHAKNDKLLVLRIAKDSNVFFYCSSLLMTTPPHQIVRDVQESKRFLCNPSTRESILLPSHWDKFFHGYIHGMGYDPTSDDYKAVHIPEEDEKAPTEILSLKTGSWRKIYGGDCSLQSGNMECLTLLRGSFHWLTYSVDSMFSLISFNISNEVFGGLPLSKEMPLLCDTIEQGVTVLGGMLSSMVWKTWTKLFTMRYSRDAYEVLPVVPKYIFADGELLFHSDRRIVLKTFKESDKRSNLVGPLTTDEVTDTTRDGFVYTETLISPKDCVIALN</sequence>
<evidence type="ECO:0000313" key="4">
    <source>
        <dbReference type="Proteomes" id="UP000824120"/>
    </source>
</evidence>
<dbReference type="PANTHER" id="PTHR31672:SF13">
    <property type="entry name" value="F-BOX PROTEIN CPR30-LIKE"/>
    <property type="match status" value="1"/>
</dbReference>
<dbReference type="Pfam" id="PF08268">
    <property type="entry name" value="FBA_3"/>
    <property type="match status" value="1"/>
</dbReference>
<keyword evidence="4" id="KW-1185">Reference proteome</keyword>
<organism evidence="3 4">
    <name type="scientific">Solanum commersonii</name>
    <name type="common">Commerson's wild potato</name>
    <name type="synonym">Commerson's nightshade</name>
    <dbReference type="NCBI Taxonomy" id="4109"/>
    <lineage>
        <taxon>Eukaryota</taxon>
        <taxon>Viridiplantae</taxon>
        <taxon>Streptophyta</taxon>
        <taxon>Embryophyta</taxon>
        <taxon>Tracheophyta</taxon>
        <taxon>Spermatophyta</taxon>
        <taxon>Magnoliopsida</taxon>
        <taxon>eudicotyledons</taxon>
        <taxon>Gunneridae</taxon>
        <taxon>Pentapetalae</taxon>
        <taxon>asterids</taxon>
        <taxon>lamiids</taxon>
        <taxon>Solanales</taxon>
        <taxon>Solanaceae</taxon>
        <taxon>Solanoideae</taxon>
        <taxon>Solaneae</taxon>
        <taxon>Solanum</taxon>
    </lineage>
</organism>
<dbReference type="SUPFAM" id="SSF81383">
    <property type="entry name" value="F-box domain"/>
    <property type="match status" value="1"/>
</dbReference>
<protein>
    <recommendedName>
        <fullName evidence="5">F-box domain-containing protein</fullName>
    </recommendedName>
</protein>
<name>A0A9J6AJ35_SOLCO</name>